<proteinExistence type="predicted"/>
<dbReference type="GeneID" id="20341035"/>
<dbReference type="RefSeq" id="XP_009216591.1">
    <property type="nucleotide sequence ID" value="XM_009218327.1"/>
</dbReference>
<dbReference type="AlphaFoldDB" id="J3NH39"/>
<gene>
    <name evidence="2" type="primary">20341035</name>
    <name evidence="1" type="ORF">GGTG_00577</name>
</gene>
<dbReference type="EMBL" id="GL385395">
    <property type="protein sequence ID" value="EJT80582.1"/>
    <property type="molecule type" value="Genomic_DNA"/>
</dbReference>
<evidence type="ECO:0000313" key="3">
    <source>
        <dbReference type="Proteomes" id="UP000006039"/>
    </source>
</evidence>
<evidence type="ECO:0000313" key="2">
    <source>
        <dbReference type="EnsemblFungi" id="EJT80582"/>
    </source>
</evidence>
<reference evidence="1" key="2">
    <citation type="submission" date="2010-07" db="EMBL/GenBank/DDBJ databases">
        <authorList>
            <consortium name="The Broad Institute Genome Sequencing Platform"/>
            <consortium name="Broad Institute Genome Sequencing Center for Infectious Disease"/>
            <person name="Ma L.-J."/>
            <person name="Dead R."/>
            <person name="Young S."/>
            <person name="Zeng Q."/>
            <person name="Koehrsen M."/>
            <person name="Alvarado L."/>
            <person name="Berlin A."/>
            <person name="Chapman S.B."/>
            <person name="Chen Z."/>
            <person name="Freedman E."/>
            <person name="Gellesch M."/>
            <person name="Goldberg J."/>
            <person name="Griggs A."/>
            <person name="Gujja S."/>
            <person name="Heilman E.R."/>
            <person name="Heiman D."/>
            <person name="Hepburn T."/>
            <person name="Howarth C."/>
            <person name="Jen D."/>
            <person name="Larson L."/>
            <person name="Mehta T."/>
            <person name="Neiman D."/>
            <person name="Pearson M."/>
            <person name="Roberts A."/>
            <person name="Saif S."/>
            <person name="Shea T."/>
            <person name="Shenoy N."/>
            <person name="Sisk P."/>
            <person name="Stolte C."/>
            <person name="Sykes S."/>
            <person name="Walk T."/>
            <person name="White J."/>
            <person name="Yandava C."/>
            <person name="Haas B."/>
            <person name="Nusbaum C."/>
            <person name="Birren B."/>
        </authorList>
    </citation>
    <scope>NUCLEOTIDE SEQUENCE</scope>
    <source>
        <strain evidence="1">R3-111a-1</strain>
    </source>
</reference>
<reference evidence="3" key="1">
    <citation type="submission" date="2010-07" db="EMBL/GenBank/DDBJ databases">
        <title>The genome sequence of Gaeumannomyces graminis var. tritici strain R3-111a-1.</title>
        <authorList>
            <consortium name="The Broad Institute Genome Sequencing Platform"/>
            <person name="Ma L.-J."/>
            <person name="Dead R."/>
            <person name="Young S."/>
            <person name="Zeng Q."/>
            <person name="Koehrsen M."/>
            <person name="Alvarado L."/>
            <person name="Berlin A."/>
            <person name="Chapman S.B."/>
            <person name="Chen Z."/>
            <person name="Freedman E."/>
            <person name="Gellesch M."/>
            <person name="Goldberg J."/>
            <person name="Griggs A."/>
            <person name="Gujja S."/>
            <person name="Heilman E.R."/>
            <person name="Heiman D."/>
            <person name="Hepburn T."/>
            <person name="Howarth C."/>
            <person name="Jen D."/>
            <person name="Larson L."/>
            <person name="Mehta T."/>
            <person name="Neiman D."/>
            <person name="Pearson M."/>
            <person name="Roberts A."/>
            <person name="Saif S."/>
            <person name="Shea T."/>
            <person name="Shenoy N."/>
            <person name="Sisk P."/>
            <person name="Stolte C."/>
            <person name="Sykes S."/>
            <person name="Walk T."/>
            <person name="White J."/>
            <person name="Yandava C."/>
            <person name="Haas B."/>
            <person name="Nusbaum C."/>
            <person name="Birren B."/>
        </authorList>
    </citation>
    <scope>NUCLEOTIDE SEQUENCE [LARGE SCALE GENOMIC DNA]</scope>
    <source>
        <strain evidence="3">R3-111a-1</strain>
    </source>
</reference>
<keyword evidence="3" id="KW-1185">Reference proteome</keyword>
<dbReference type="HOGENOM" id="CLU_2849823_0_0_1"/>
<evidence type="ECO:0000313" key="1">
    <source>
        <dbReference type="EMBL" id="EJT80582.1"/>
    </source>
</evidence>
<name>J3NH39_GAET3</name>
<dbReference type="VEuPathDB" id="FungiDB:GGTG_00577"/>
<reference evidence="2" key="5">
    <citation type="submission" date="2018-04" db="UniProtKB">
        <authorList>
            <consortium name="EnsemblFungi"/>
        </authorList>
    </citation>
    <scope>IDENTIFICATION</scope>
    <source>
        <strain evidence="2">R3-111a-1</strain>
    </source>
</reference>
<protein>
    <submittedName>
        <fullName evidence="1 2">Uncharacterized protein</fullName>
    </submittedName>
</protein>
<accession>J3NH39</accession>
<reference evidence="1" key="3">
    <citation type="submission" date="2010-09" db="EMBL/GenBank/DDBJ databases">
        <title>Annotation of Gaeumannomyces graminis var. tritici R3-111a-1.</title>
        <authorList>
            <consortium name="The Broad Institute Genome Sequencing Platform"/>
            <person name="Ma L.-J."/>
            <person name="Dead R."/>
            <person name="Young S.K."/>
            <person name="Zeng Q."/>
            <person name="Gargeya S."/>
            <person name="Fitzgerald M."/>
            <person name="Haas B."/>
            <person name="Abouelleil A."/>
            <person name="Alvarado L."/>
            <person name="Arachchi H.M."/>
            <person name="Berlin A."/>
            <person name="Brown A."/>
            <person name="Chapman S.B."/>
            <person name="Chen Z."/>
            <person name="Dunbar C."/>
            <person name="Freedman E."/>
            <person name="Gearin G."/>
            <person name="Gellesch M."/>
            <person name="Goldberg J."/>
            <person name="Griggs A."/>
            <person name="Gujja S."/>
            <person name="Heiman D."/>
            <person name="Howarth C."/>
            <person name="Larson L."/>
            <person name="Lui A."/>
            <person name="MacDonald P.J.P."/>
            <person name="Mehta T."/>
            <person name="Montmayeur A."/>
            <person name="Murphy C."/>
            <person name="Neiman D."/>
            <person name="Pearson M."/>
            <person name="Priest M."/>
            <person name="Roberts A."/>
            <person name="Saif S."/>
            <person name="Shea T."/>
            <person name="Shenoy N."/>
            <person name="Sisk P."/>
            <person name="Stolte C."/>
            <person name="Sykes S."/>
            <person name="Yandava C."/>
            <person name="Wortman J."/>
            <person name="Nusbaum C."/>
            <person name="Birren B."/>
        </authorList>
    </citation>
    <scope>NUCLEOTIDE SEQUENCE</scope>
    <source>
        <strain evidence="1">R3-111a-1</strain>
    </source>
</reference>
<reference evidence="2" key="4">
    <citation type="journal article" date="2015" name="G3 (Bethesda)">
        <title>Genome sequences of three phytopathogenic species of the Magnaporthaceae family of fungi.</title>
        <authorList>
            <person name="Okagaki L.H."/>
            <person name="Nunes C.C."/>
            <person name="Sailsbery J."/>
            <person name="Clay B."/>
            <person name="Brown D."/>
            <person name="John T."/>
            <person name="Oh Y."/>
            <person name="Young N."/>
            <person name="Fitzgerald M."/>
            <person name="Haas B.J."/>
            <person name="Zeng Q."/>
            <person name="Young S."/>
            <person name="Adiconis X."/>
            <person name="Fan L."/>
            <person name="Levin J.Z."/>
            <person name="Mitchell T.K."/>
            <person name="Okubara P.A."/>
            <person name="Farman M.L."/>
            <person name="Kohn L.M."/>
            <person name="Birren B."/>
            <person name="Ma L.-J."/>
            <person name="Dean R.A."/>
        </authorList>
    </citation>
    <scope>NUCLEOTIDE SEQUENCE</scope>
    <source>
        <strain evidence="2">R3-111a-1</strain>
    </source>
</reference>
<sequence length="65" mass="6868">MDVRWVESSLGEHVAGPGGWVEHVCTPADLLADLLTDLMMMPPAIMPTHAVLAVPHALSVPPTSV</sequence>
<organism evidence="1">
    <name type="scientific">Gaeumannomyces tritici (strain R3-111a-1)</name>
    <name type="common">Wheat and barley take-all root rot fungus</name>
    <name type="synonym">Gaeumannomyces graminis var. tritici</name>
    <dbReference type="NCBI Taxonomy" id="644352"/>
    <lineage>
        <taxon>Eukaryota</taxon>
        <taxon>Fungi</taxon>
        <taxon>Dikarya</taxon>
        <taxon>Ascomycota</taxon>
        <taxon>Pezizomycotina</taxon>
        <taxon>Sordariomycetes</taxon>
        <taxon>Sordariomycetidae</taxon>
        <taxon>Magnaporthales</taxon>
        <taxon>Magnaporthaceae</taxon>
        <taxon>Gaeumannomyces</taxon>
    </lineage>
</organism>
<dbReference type="EnsemblFungi" id="EJT80582">
    <property type="protein sequence ID" value="EJT80582"/>
    <property type="gene ID" value="GGTG_00577"/>
</dbReference>
<dbReference type="Proteomes" id="UP000006039">
    <property type="component" value="Unassembled WGS sequence"/>
</dbReference>